<feature type="region of interest" description="Disordered" evidence="9">
    <location>
        <begin position="1215"/>
        <end position="1247"/>
    </location>
</feature>
<protein>
    <recommendedName>
        <fullName evidence="12">Cadherin domain-containing protein</fullName>
    </recommendedName>
</protein>
<dbReference type="Proteomes" id="UP000316759">
    <property type="component" value="Unassembled WGS sequence"/>
</dbReference>
<feature type="region of interest" description="Disordered" evidence="9">
    <location>
        <begin position="1484"/>
        <end position="1525"/>
    </location>
</feature>
<keyword evidence="14" id="KW-1185">Reference proteome</keyword>
<feature type="compositionally biased region" description="Low complexity" evidence="9">
    <location>
        <begin position="684"/>
        <end position="704"/>
    </location>
</feature>
<dbReference type="GO" id="GO:0005509">
    <property type="term" value="F:calcium ion binding"/>
    <property type="evidence" value="ECO:0007669"/>
    <property type="project" value="UniProtKB-UniRule"/>
</dbReference>
<proteinExistence type="predicted"/>
<name>A0A504Z9X9_FASGI</name>
<evidence type="ECO:0000313" key="14">
    <source>
        <dbReference type="Proteomes" id="UP000316759"/>
    </source>
</evidence>
<keyword evidence="6 10" id="KW-0472">Membrane</keyword>
<dbReference type="SUPFAM" id="SSF49313">
    <property type="entry name" value="Cadherin-like"/>
    <property type="match status" value="6"/>
</dbReference>
<feature type="transmembrane region" description="Helical" evidence="10">
    <location>
        <begin position="1122"/>
        <end position="1145"/>
    </location>
</feature>
<evidence type="ECO:0000256" key="10">
    <source>
        <dbReference type="SAM" id="Phobius"/>
    </source>
</evidence>
<reference evidence="13 14" key="1">
    <citation type="submission" date="2019-04" db="EMBL/GenBank/DDBJ databases">
        <title>Annotation for the trematode Fasciola gigantica.</title>
        <authorList>
            <person name="Choi Y.-J."/>
        </authorList>
    </citation>
    <scope>NUCLEOTIDE SEQUENCE [LARGE SCALE GENOMIC DNA]</scope>
    <source>
        <strain evidence="13">Uganda_cow_1</strain>
    </source>
</reference>
<feature type="region of interest" description="Disordered" evidence="9">
    <location>
        <begin position="672"/>
        <end position="704"/>
    </location>
</feature>
<feature type="domain" description="Cadherin" evidence="12">
    <location>
        <begin position="590"/>
        <end position="661"/>
    </location>
</feature>
<dbReference type="CDD" id="cd11304">
    <property type="entry name" value="Cadherin_repeat"/>
    <property type="match status" value="6"/>
</dbReference>
<evidence type="ECO:0000256" key="8">
    <source>
        <dbReference type="PROSITE-ProRule" id="PRU00043"/>
    </source>
</evidence>
<dbReference type="InterPro" id="IPR050174">
    <property type="entry name" value="Protocadherin/Cadherin-CA"/>
</dbReference>
<keyword evidence="11" id="KW-0732">Signal</keyword>
<comment type="subcellular location">
    <subcellularLocation>
        <location evidence="1">Membrane</location>
        <topology evidence="1">Single-pass membrane protein</topology>
    </subcellularLocation>
</comment>
<dbReference type="EMBL" id="SUNJ01001518">
    <property type="protein sequence ID" value="TPP66688.1"/>
    <property type="molecule type" value="Genomic_DNA"/>
</dbReference>
<dbReference type="GO" id="GO:0007156">
    <property type="term" value="P:homophilic cell adhesion via plasma membrane adhesion molecules"/>
    <property type="evidence" value="ECO:0007669"/>
    <property type="project" value="InterPro"/>
</dbReference>
<keyword evidence="5 10" id="KW-1133">Transmembrane helix</keyword>
<dbReference type="OrthoDB" id="6252479at2759"/>
<keyword evidence="2 10" id="KW-0812">Transmembrane</keyword>
<keyword evidence="4 8" id="KW-0106">Calcium</keyword>
<evidence type="ECO:0000256" key="3">
    <source>
        <dbReference type="ARBA" id="ARBA00022737"/>
    </source>
</evidence>
<dbReference type="FunFam" id="2.60.40.60:FF:000266">
    <property type="entry name" value="Cadherin 23"/>
    <property type="match status" value="1"/>
</dbReference>
<dbReference type="PROSITE" id="PS00232">
    <property type="entry name" value="CADHERIN_1"/>
    <property type="match status" value="4"/>
</dbReference>
<dbReference type="PRINTS" id="PR00205">
    <property type="entry name" value="CADHERIN"/>
</dbReference>
<feature type="domain" description="Cadherin" evidence="12">
    <location>
        <begin position="926"/>
        <end position="1057"/>
    </location>
</feature>
<dbReference type="PROSITE" id="PS50268">
    <property type="entry name" value="CADHERIN_2"/>
    <property type="match status" value="7"/>
</dbReference>
<evidence type="ECO:0000256" key="2">
    <source>
        <dbReference type="ARBA" id="ARBA00022692"/>
    </source>
</evidence>
<dbReference type="InterPro" id="IPR002126">
    <property type="entry name" value="Cadherin-like_dom"/>
</dbReference>
<evidence type="ECO:0000256" key="7">
    <source>
        <dbReference type="ARBA" id="ARBA00023180"/>
    </source>
</evidence>
<feature type="domain" description="Cadherin" evidence="12">
    <location>
        <begin position="800"/>
        <end position="922"/>
    </location>
</feature>
<feature type="chain" id="PRO_5021240168" description="Cadherin domain-containing protein" evidence="11">
    <location>
        <begin position="24"/>
        <end position="1598"/>
    </location>
</feature>
<evidence type="ECO:0000256" key="1">
    <source>
        <dbReference type="ARBA" id="ARBA00004167"/>
    </source>
</evidence>
<feature type="compositionally biased region" description="Polar residues" evidence="9">
    <location>
        <begin position="1484"/>
        <end position="1497"/>
    </location>
</feature>
<feature type="domain" description="Cadherin" evidence="12">
    <location>
        <begin position="342"/>
        <end position="481"/>
    </location>
</feature>
<dbReference type="InterPro" id="IPR020894">
    <property type="entry name" value="Cadherin_CS"/>
</dbReference>
<feature type="domain" description="Cadherin" evidence="12">
    <location>
        <begin position="24"/>
        <end position="204"/>
    </location>
</feature>
<keyword evidence="3" id="KW-0677">Repeat</keyword>
<organism evidence="13 14">
    <name type="scientific">Fasciola gigantica</name>
    <name type="common">Giant liver fluke</name>
    <dbReference type="NCBI Taxonomy" id="46835"/>
    <lineage>
        <taxon>Eukaryota</taxon>
        <taxon>Metazoa</taxon>
        <taxon>Spiralia</taxon>
        <taxon>Lophotrochozoa</taxon>
        <taxon>Platyhelminthes</taxon>
        <taxon>Trematoda</taxon>
        <taxon>Digenea</taxon>
        <taxon>Plagiorchiida</taxon>
        <taxon>Echinostomata</taxon>
        <taxon>Echinostomatoidea</taxon>
        <taxon>Fasciolidae</taxon>
        <taxon>Fasciola</taxon>
    </lineage>
</organism>
<feature type="signal peptide" evidence="11">
    <location>
        <begin position="1"/>
        <end position="23"/>
    </location>
</feature>
<dbReference type="SMART" id="SM00112">
    <property type="entry name" value="CA"/>
    <property type="match status" value="7"/>
</dbReference>
<feature type="domain" description="Cadherin" evidence="12">
    <location>
        <begin position="662"/>
        <end position="799"/>
    </location>
</feature>
<dbReference type="FunFam" id="2.60.40.60:FF:000092">
    <property type="entry name" value="Protocadherin 8"/>
    <property type="match status" value="1"/>
</dbReference>
<evidence type="ECO:0000256" key="6">
    <source>
        <dbReference type="ARBA" id="ARBA00023136"/>
    </source>
</evidence>
<dbReference type="GO" id="GO:0005886">
    <property type="term" value="C:plasma membrane"/>
    <property type="evidence" value="ECO:0007669"/>
    <property type="project" value="InterPro"/>
</dbReference>
<dbReference type="Gene3D" id="2.60.40.60">
    <property type="entry name" value="Cadherins"/>
    <property type="match status" value="7"/>
</dbReference>
<dbReference type="InterPro" id="IPR015919">
    <property type="entry name" value="Cadherin-like_sf"/>
</dbReference>
<dbReference type="PANTHER" id="PTHR24028:SF146">
    <property type="entry name" value="CADHERIN 96CB, ISOFORM D-RELATED"/>
    <property type="match status" value="1"/>
</dbReference>
<sequence>MKALIGYFILVYCDLLLYSFTTSTPMEYEYRIKEEVPLGTKVGNLVDDVLVRQIELGLLKSPVTVDQKTSQLRSLFTFKILNNADRGVNCFEVKPDGNLVTTRRVDREQLCANRPTTSSSDVYGVLGHPGDPLLLQSAANTNKFRDSDSQFCPIILHCAVQSTEHVSSNSQSDQHSISAKPDVKHSLIQIRVQVEDINDNPPYWPGHLQRFQVHFRDGDPIGERRTLPPALDNDVGVNARLRYELYSASSTNDHQIPFSLMENPIDGLYLYVIKQIDREEQAAYQLFLKVTDGLTSSDQVTTLGPEGSSQHSAKLMVDVFIEDINDNAPVFVQPIFTPSHPIPETAPVGKTVLVLNATDADADLNGAFHFSFSREHAWLPAERLAREYFEVRPNGHVVVRRPLNVDRSLDRWQVRSGPESLLDLSNSVSTSSESSSLGLGNEMQFRFRVVVEDEAVRPYTKSSEATVVIVVRDENDEAPVIQVKPHLPGTLAHSVPMGLRLESGRLGYLIVEENQPPGAKVATVQASMEMIFLIFNLLAVSFLSLTGFPIDLGVCSQYFLPYIFSFAHKVYDPDFDGTDSVECRLRTVNFTLSRNTDTIESGSSSSASGLVVYSLHTAIELDRETTPSQHIPIICSDVAGHYAEKNVTIYVTDLNDNRPQFVQAEFVFEVEENSPPGTPLRRVTTGQTSSVSTSSSTSQSQMATEQSLRTGMWNLLATDLDSGLNAEIHYFLLENGLNSTGFKVDPVTGALTSAVVFDRERTDQYVMQALAVDRGSPRLTGSVAVKVKILDVNDNPPQFIRSEYSFHVAENQPRSTQIGQISATDLDSEIHGPITYFLSTDRDAQVFYLDRDTGVVRSRQPLDREEQARYVFRVMARDGNPAARMTGSRSSDRQITAGAVQLTGTATITVIVDDVNDNWPVFISPNATANTLAIAIDETLGHKLAYIQAEDADQDENGLISYHIRSGNNQRLFGLDSATGLLYLAGNLGQTTTGLPTDDVSRKNDSADHVNFSAQLYKPSFHMLTLEACDHGQNPKPHCTLFSNLKIIIKNPKDERFDVYAKRGHISAVVDPLGTKEVNILGSASTGNDVRVNQPESLLYGDQPSAANNQNFGRTRHNASEIVIICLAIVFTVVLIATLLLICLLRKRSTNYLAQKRIRTEKTILDAKNMTGNVACCIDTTRCGDETGSDPEPEAIESQINVQIPEAKLHDHELTTYPDQRKPTSVPASRSKDPYHLFDQNSRHKKTDLPRDLLTQEPLIDARFALPNADGQFPTVAGAGRVHSRAHMNKLPRTNEYQTLDYLGLVSSAFPQRYPPLYMTQRRLTYSPLGPTPMRMYHGALLAGVRPPKSDSFLLTHTNQFAGSRTKSPIPDYKNSDTNYQVVHSHSRSQPQPMDRLSVPYPFVGPSSLPGNIQTNLAPLINRPIRPGIQTLQQAAAYQSIMNSSANMDGSNVCGSATLYGPHTNAYPIQSHTYYDIRQSDQTDSMNLMPKSKSQQISRHDSKPSPLNSNITDDELSAEQTSNDNGEINAVSVGNVQSNDPSLKNGNNRACWRQKNTEWTISSKQPIISVADNVSRFILSPVDSPKYIAAAYKEASFV</sequence>
<dbReference type="STRING" id="46835.A0A504Z9X9"/>
<evidence type="ECO:0000313" key="13">
    <source>
        <dbReference type="EMBL" id="TPP66688.1"/>
    </source>
</evidence>
<dbReference type="Pfam" id="PF00028">
    <property type="entry name" value="Cadherin"/>
    <property type="match status" value="2"/>
</dbReference>
<comment type="caution">
    <text evidence="13">The sequence shown here is derived from an EMBL/GenBank/DDBJ whole genome shotgun (WGS) entry which is preliminary data.</text>
</comment>
<evidence type="ECO:0000256" key="11">
    <source>
        <dbReference type="SAM" id="SignalP"/>
    </source>
</evidence>
<gene>
    <name evidence="13" type="ORF">FGIG_00928</name>
</gene>
<evidence type="ECO:0000259" key="12">
    <source>
        <dbReference type="PROSITE" id="PS50268"/>
    </source>
</evidence>
<evidence type="ECO:0000256" key="4">
    <source>
        <dbReference type="ARBA" id="ARBA00022837"/>
    </source>
</evidence>
<dbReference type="PANTHER" id="PTHR24028">
    <property type="entry name" value="CADHERIN-87A"/>
    <property type="match status" value="1"/>
</dbReference>
<keyword evidence="7" id="KW-0325">Glycoprotein</keyword>
<evidence type="ECO:0000256" key="9">
    <source>
        <dbReference type="SAM" id="MobiDB-lite"/>
    </source>
</evidence>
<feature type="domain" description="Cadherin" evidence="12">
    <location>
        <begin position="230"/>
        <end position="331"/>
    </location>
</feature>
<accession>A0A504Z9X9</accession>
<evidence type="ECO:0000256" key="5">
    <source>
        <dbReference type="ARBA" id="ARBA00022989"/>
    </source>
</evidence>